<protein>
    <submittedName>
        <fullName evidence="1">DNA alkylation repair protein</fullName>
    </submittedName>
</protein>
<evidence type="ECO:0000313" key="2">
    <source>
        <dbReference type="Proteomes" id="UP000313948"/>
    </source>
</evidence>
<dbReference type="EMBL" id="CP040899">
    <property type="protein sequence ID" value="QDB79756.1"/>
    <property type="molecule type" value="Genomic_DNA"/>
</dbReference>
<dbReference type="PANTHER" id="PTHR34070:SF1">
    <property type="entry name" value="DNA ALKYLATION REPAIR PROTEIN"/>
    <property type="match status" value="1"/>
</dbReference>
<dbReference type="Gene3D" id="1.25.10.90">
    <property type="match status" value="1"/>
</dbReference>
<proteinExistence type="predicted"/>
<sequence length="225" mass="25100">MDLAAAVRDAVRSAAGDPVRAAAQQRYMRSALPFRGLAVPTVRTLVRGVVRGRPAPGYAEWSAAVEALWDGAEFREERYAALGVARSAPEHARAEASLPLYRHLVVTGAWWDLVDETAAHLVGAVLRAHHETAEDLRAWAREEDRWLRRAAILSQLRSKEYTDRRLLVDVIEPNLADPDVFVRKAIGWALRQYAHLDDAAAAWVRDLVAGYGQRLSPPSRREALR</sequence>
<reference evidence="1 2" key="1">
    <citation type="submission" date="2019-05" db="EMBL/GenBank/DDBJ databases">
        <title>Georgenia *** sp. nov., and Georgenia *** sp. nov., isolated from the intestinal contents of plateau pika (Ochotona curzoniae) in the Qinghai-Tibet plateau of China.</title>
        <authorList>
            <person name="Tian Z."/>
        </authorList>
    </citation>
    <scope>NUCLEOTIDE SEQUENCE [LARGE SCALE GENOMIC DNA]</scope>
    <source>
        <strain evidence="1 2">Z294</strain>
    </source>
</reference>
<keyword evidence="2" id="KW-1185">Reference proteome</keyword>
<dbReference type="InterPro" id="IPR016024">
    <property type="entry name" value="ARM-type_fold"/>
</dbReference>
<dbReference type="InterPro" id="IPR014825">
    <property type="entry name" value="DNA_alkylation"/>
</dbReference>
<evidence type="ECO:0000313" key="1">
    <source>
        <dbReference type="EMBL" id="QDB79756.1"/>
    </source>
</evidence>
<accession>A0ABX5VMN0</accession>
<dbReference type="PANTHER" id="PTHR34070">
    <property type="entry name" value="ARMADILLO-TYPE FOLD"/>
    <property type="match status" value="1"/>
</dbReference>
<gene>
    <name evidence="1" type="ORF">FE251_10505</name>
</gene>
<dbReference type="Proteomes" id="UP000313948">
    <property type="component" value="Chromosome"/>
</dbReference>
<name>A0ABX5VMN0_9MICO</name>
<dbReference type="Pfam" id="PF08713">
    <property type="entry name" value="DNA_alkylation"/>
    <property type="match status" value="1"/>
</dbReference>
<organism evidence="1 2">
    <name type="scientific">Georgenia wutianyii</name>
    <dbReference type="NCBI Taxonomy" id="2585135"/>
    <lineage>
        <taxon>Bacteria</taxon>
        <taxon>Bacillati</taxon>
        <taxon>Actinomycetota</taxon>
        <taxon>Actinomycetes</taxon>
        <taxon>Micrococcales</taxon>
        <taxon>Bogoriellaceae</taxon>
        <taxon>Georgenia</taxon>
    </lineage>
</organism>
<dbReference type="RefSeq" id="WP_139948735.1">
    <property type="nucleotide sequence ID" value="NZ_CP040899.1"/>
</dbReference>
<dbReference type="SUPFAM" id="SSF48371">
    <property type="entry name" value="ARM repeat"/>
    <property type="match status" value="1"/>
</dbReference>